<dbReference type="RefSeq" id="XP_015661542.1">
    <property type="nucleotide sequence ID" value="XM_015799940.1"/>
</dbReference>
<dbReference type="AlphaFoldDB" id="A0A0M9G610"/>
<dbReference type="OMA" id="PCALWRP"/>
<dbReference type="OrthoDB" id="10068793at2759"/>
<comment type="caution">
    <text evidence="3">The sequence shown here is derived from an EMBL/GenBank/DDBJ whole genome shotgun (WGS) entry which is preliminary data.</text>
</comment>
<reference evidence="3 4" key="1">
    <citation type="submission" date="2015-07" db="EMBL/GenBank/DDBJ databases">
        <title>High-quality genome of monoxenous trypanosomatid Leptomonas pyrrhocoris.</title>
        <authorList>
            <person name="Flegontov P."/>
            <person name="Butenko A."/>
            <person name="Firsov S."/>
            <person name="Vlcek C."/>
            <person name="Logacheva M.D."/>
            <person name="Field M."/>
            <person name="Filatov D."/>
            <person name="Flegontova O."/>
            <person name="Gerasimov E."/>
            <person name="Jackson A.P."/>
            <person name="Kelly S."/>
            <person name="Opperdoes F."/>
            <person name="O'Reilly A."/>
            <person name="Votypka J."/>
            <person name="Yurchenko V."/>
            <person name="Lukes J."/>
        </authorList>
    </citation>
    <scope>NUCLEOTIDE SEQUENCE [LARGE SCALE GENOMIC DNA]</scope>
    <source>
        <strain evidence="3">H10</strain>
    </source>
</reference>
<dbReference type="Pfam" id="PF13598">
    <property type="entry name" value="DUF4139"/>
    <property type="match status" value="1"/>
</dbReference>
<name>A0A0M9G610_LEPPY</name>
<protein>
    <recommendedName>
        <fullName evidence="2">DUF4139 domain-containing protein</fullName>
    </recommendedName>
</protein>
<dbReference type="Proteomes" id="UP000037923">
    <property type="component" value="Unassembled WGS sequence"/>
</dbReference>
<sequence>MPRVTLSPELTGVTVYNDSAQLSFSAQVPLQASTAMVVVLENMERYGNVDWSTLQLRVDRDTDPAVASAVLLQNINPIHDTVTEDVRADVQRVQDELKAIEEEKAVCQEELEILQETCEHLDEIQHYVHANAFSVPNQNDESGQKYFQKYLQNTANWSSTGTFFASRKAAAQRKTATLHVEMEEIEKRRGAAWRKLSDLGGDSGVRTHLKNTLEATLVVADSVPAATKLRLEMSCVVSGAGWSPLYDLRVDYATAMMDVFYYANVRQCTSVDWEKVRLRLSTATPHTGGSPPPLWPQWKISLSPPPQPRPFRAVMRNARMKRAGGFGGGASNGMPAAACAPMLEQAEVESGGSSSSSTVYAIPGLATVRHNNVEVKVTVAHERFPVKLQFVSIPKLDPLTHLSATAVNSTDFEFIAGPSKVFYGTTFVNHSQLGNVSPGEEFQVSLGADETVTVNRSLVRRGESEMTAFFSGSKSQLEFHHAYEVKCGALAASGPVTVVVKDNYPVSDDSEVTVSLKEPVPTDGDKPSSVKGATVTVDEDTHEIAWTFQMQKQEKKHFDMVFIAQYPEKTDTFGLD</sequence>
<accession>A0A0M9G610</accession>
<evidence type="ECO:0000256" key="1">
    <source>
        <dbReference type="SAM" id="Coils"/>
    </source>
</evidence>
<evidence type="ECO:0000259" key="2">
    <source>
        <dbReference type="Pfam" id="PF13598"/>
    </source>
</evidence>
<dbReference type="PANTHER" id="PTHR31005">
    <property type="entry name" value="DUF4139 DOMAIN-CONTAINING PROTEIN"/>
    <property type="match status" value="1"/>
</dbReference>
<organism evidence="3 4">
    <name type="scientific">Leptomonas pyrrhocoris</name>
    <name type="common">Firebug parasite</name>
    <dbReference type="NCBI Taxonomy" id="157538"/>
    <lineage>
        <taxon>Eukaryota</taxon>
        <taxon>Discoba</taxon>
        <taxon>Euglenozoa</taxon>
        <taxon>Kinetoplastea</taxon>
        <taxon>Metakinetoplastina</taxon>
        <taxon>Trypanosomatida</taxon>
        <taxon>Trypanosomatidae</taxon>
        <taxon>Leishmaniinae</taxon>
        <taxon>Leptomonas</taxon>
    </lineage>
</organism>
<feature type="domain" description="DUF4139" evidence="2">
    <location>
        <begin position="231"/>
        <end position="568"/>
    </location>
</feature>
<keyword evidence="4" id="KW-1185">Reference proteome</keyword>
<keyword evidence="1" id="KW-0175">Coiled coil</keyword>
<proteinExistence type="predicted"/>
<dbReference type="NCBIfam" id="TIGR02231">
    <property type="entry name" value="mucoidy inhibitor MuiA family protein"/>
    <property type="match status" value="1"/>
</dbReference>
<dbReference type="InterPro" id="IPR037291">
    <property type="entry name" value="DUF4139"/>
</dbReference>
<evidence type="ECO:0000313" key="4">
    <source>
        <dbReference type="Proteomes" id="UP000037923"/>
    </source>
</evidence>
<dbReference type="GeneID" id="26903100"/>
<dbReference type="PANTHER" id="PTHR31005:SF8">
    <property type="entry name" value="DUF4139 DOMAIN-CONTAINING PROTEIN"/>
    <property type="match status" value="1"/>
</dbReference>
<feature type="coiled-coil region" evidence="1">
    <location>
        <begin position="83"/>
        <end position="117"/>
    </location>
</feature>
<dbReference type="EMBL" id="LGTL01000004">
    <property type="protein sequence ID" value="KPA83103.1"/>
    <property type="molecule type" value="Genomic_DNA"/>
</dbReference>
<dbReference type="VEuPathDB" id="TriTrypDB:LpyrH10_04_3590"/>
<gene>
    <name evidence="3" type="ORF">ABB37_02809</name>
</gene>
<dbReference type="InterPro" id="IPR011935">
    <property type="entry name" value="CHP02231"/>
</dbReference>
<evidence type="ECO:0000313" key="3">
    <source>
        <dbReference type="EMBL" id="KPA83103.1"/>
    </source>
</evidence>